<dbReference type="OrthoDB" id="1926212at2759"/>
<reference evidence="2 3" key="1">
    <citation type="submission" date="2018-04" db="EMBL/GenBank/DDBJ databases">
        <title>The genome of golden apple snail Pomacea canaliculata provides insight into stress tolerance and invasive adaptation.</title>
        <authorList>
            <person name="Liu C."/>
            <person name="Liu B."/>
            <person name="Ren Y."/>
            <person name="Zhang Y."/>
            <person name="Wang H."/>
            <person name="Li S."/>
            <person name="Jiang F."/>
            <person name="Yin L."/>
            <person name="Zhang G."/>
            <person name="Qian W."/>
            <person name="Fan W."/>
        </authorList>
    </citation>
    <scope>NUCLEOTIDE SEQUENCE [LARGE SCALE GENOMIC DNA]</scope>
    <source>
        <strain evidence="2">SZHN2017</strain>
        <tissue evidence="2">Muscle</tissue>
    </source>
</reference>
<accession>A0A2T7NNB8</accession>
<keyword evidence="1" id="KW-0732">Signal</keyword>
<evidence type="ECO:0000256" key="1">
    <source>
        <dbReference type="SAM" id="SignalP"/>
    </source>
</evidence>
<dbReference type="PANTHER" id="PTHR44523">
    <property type="entry name" value="TETRATRICOPEPTIDE REPEAT PROTEIN 13"/>
    <property type="match status" value="1"/>
</dbReference>
<keyword evidence="3" id="KW-1185">Reference proteome</keyword>
<dbReference type="PANTHER" id="PTHR44523:SF1">
    <property type="entry name" value="TETRATRICOPEPTIDE REPEAT PROTEIN 13"/>
    <property type="match status" value="1"/>
</dbReference>
<evidence type="ECO:0000313" key="2">
    <source>
        <dbReference type="EMBL" id="PVD22671.1"/>
    </source>
</evidence>
<name>A0A2T7NNB8_POMCA</name>
<dbReference type="Gene3D" id="1.25.40.10">
    <property type="entry name" value="Tetratricopeptide repeat domain"/>
    <property type="match status" value="1"/>
</dbReference>
<dbReference type="STRING" id="400727.A0A2T7NNB8"/>
<evidence type="ECO:0000313" key="3">
    <source>
        <dbReference type="Proteomes" id="UP000245119"/>
    </source>
</evidence>
<protein>
    <submittedName>
        <fullName evidence="2">Uncharacterized protein</fullName>
    </submittedName>
</protein>
<feature type="chain" id="PRO_5015575558" evidence="1">
    <location>
        <begin position="23"/>
        <end position="667"/>
    </location>
</feature>
<dbReference type="InterPro" id="IPR011990">
    <property type="entry name" value="TPR-like_helical_dom_sf"/>
</dbReference>
<proteinExistence type="predicted"/>
<gene>
    <name evidence="2" type="ORF">C0Q70_15926</name>
</gene>
<dbReference type="EMBL" id="PZQS01000010">
    <property type="protein sequence ID" value="PVD22671.1"/>
    <property type="molecule type" value="Genomic_DNA"/>
</dbReference>
<dbReference type="SUPFAM" id="SSF48452">
    <property type="entry name" value="TPR-like"/>
    <property type="match status" value="1"/>
</dbReference>
<dbReference type="AlphaFoldDB" id="A0A2T7NNB8"/>
<sequence>MSLSVLIVWTKALVVLVLVCRGEQVCEVANVQIENEDGVRQVFELKSVKPSQSGAYVLCATRQGASSVNGESWSPFALRFNVVLTPGEMLMACETGREHLPAGLCSQARVTESHCSHEAGSCPILDDVSREDLADEIINRKLLPLATGRPEIDYRIAHSIVSINAGFLDEAIQELSVLLKEDPGIVAAYYARGVAYARKGEPASAQPILQHCLTVDKDNIGCRYLMALSNVALGSFYPGIKDITKVMVNSLPILRSSPEHVRAHYLREYARYLHASLDVPLDQFKPEVSLDEDLRSQWVQGVPFKAHGTYREQPGLQPDINDVAAETEHNWSHPAMQNLLCFAEKVGWSMQVTSDGFLPNRRLNLAMGLAAVHIAQIAEAKWKNFKSGKSGERPFTWKELFSIAVRYRQLVDPEQAVLWVSSLPDYYTSDGYRADVTFIRGNSSYAGQAADIQKAKTCEDLLAVARKRRINPHGFLVSTQVPAVVAVPGSQTTSEDRLDGTVLVLTEDPGGRIVFALSLASTPARTNAYAAQMDHFLLQLHQEVQKGGLGKISDLDPILSSILSLVYYFYNLMPLTRGSSVVAYAVLLGLVMSLGRQVSGKLPTGKLLDMEAMLSGAPDAFVMVTHQWMSVKKLTTPVSALPRIWEVLPNVRDILDLLAANTTAICG</sequence>
<organism evidence="2 3">
    <name type="scientific">Pomacea canaliculata</name>
    <name type="common">Golden apple snail</name>
    <dbReference type="NCBI Taxonomy" id="400727"/>
    <lineage>
        <taxon>Eukaryota</taxon>
        <taxon>Metazoa</taxon>
        <taxon>Spiralia</taxon>
        <taxon>Lophotrochozoa</taxon>
        <taxon>Mollusca</taxon>
        <taxon>Gastropoda</taxon>
        <taxon>Caenogastropoda</taxon>
        <taxon>Architaenioglossa</taxon>
        <taxon>Ampullarioidea</taxon>
        <taxon>Ampullariidae</taxon>
        <taxon>Pomacea</taxon>
    </lineage>
</organism>
<dbReference type="Proteomes" id="UP000245119">
    <property type="component" value="Linkage Group LG10"/>
</dbReference>
<feature type="signal peptide" evidence="1">
    <location>
        <begin position="1"/>
        <end position="22"/>
    </location>
</feature>
<comment type="caution">
    <text evidence="2">The sequence shown here is derived from an EMBL/GenBank/DDBJ whole genome shotgun (WGS) entry which is preliminary data.</text>
</comment>